<dbReference type="OrthoDB" id="9683387at2759"/>
<dbReference type="GO" id="GO:0036064">
    <property type="term" value="C:ciliary basal body"/>
    <property type="evidence" value="ECO:0007669"/>
    <property type="project" value="TreeGrafter"/>
</dbReference>
<feature type="coiled-coil region" evidence="1">
    <location>
        <begin position="43"/>
        <end position="91"/>
    </location>
</feature>
<feature type="region of interest" description="Disordered" evidence="2">
    <location>
        <begin position="148"/>
        <end position="168"/>
    </location>
</feature>
<sequence>SPVKVSMDSETSCDSDESEGSADLIIDRPGVPDTPQKTNARNYKRLQVALEECQLRLEEERKARLRADDRIMELEVENTRLRQINRSLSEALETRTVTSVLLEDEGVLDSIEKSFSKFHAFLDLLKDAGLGQLASIAGIEQSDFALPGDPQLSSTIGKAQPPSSETHNDLQKTFLVDQKRDEEGAPPSLSVEPCVMTAAAFPPSGEPDEIHTSSLKSKAFDLPIKDLESQQNSTMVSEQQNTDGLKRAFLPEKKGAGNECSASDSSKSRKSSASKKSKESSSGKDRRQSSKRKPSVGLYKVCSEEAGHQNGHKSSPFSDASVLESDIPENLHSTSNSHSGLD</sequence>
<feature type="compositionally biased region" description="Low complexity" evidence="2">
    <location>
        <begin position="1"/>
        <end position="10"/>
    </location>
</feature>
<evidence type="ECO:0000313" key="4">
    <source>
        <dbReference type="Proteomes" id="UP000228934"/>
    </source>
</evidence>
<evidence type="ECO:0000313" key="3">
    <source>
        <dbReference type="EMBL" id="PIO39051.1"/>
    </source>
</evidence>
<dbReference type="Proteomes" id="UP000228934">
    <property type="component" value="Unassembled WGS sequence"/>
</dbReference>
<dbReference type="GO" id="GO:0044782">
    <property type="term" value="P:cilium organization"/>
    <property type="evidence" value="ECO:0007669"/>
    <property type="project" value="TreeGrafter"/>
</dbReference>
<accession>A0A2G9SI11</accession>
<feature type="non-terminal residue" evidence="3">
    <location>
        <position position="1"/>
    </location>
</feature>
<feature type="compositionally biased region" description="Polar residues" evidence="2">
    <location>
        <begin position="151"/>
        <end position="165"/>
    </location>
</feature>
<feature type="compositionally biased region" description="Polar residues" evidence="2">
    <location>
        <begin position="331"/>
        <end position="342"/>
    </location>
</feature>
<dbReference type="PANTHER" id="PTHR24110">
    <property type="entry name" value="CENTROSOMAL PROTEIN OF 78 KDA"/>
    <property type="match status" value="1"/>
</dbReference>
<evidence type="ECO:0000256" key="1">
    <source>
        <dbReference type="SAM" id="Coils"/>
    </source>
</evidence>
<feature type="region of interest" description="Disordered" evidence="2">
    <location>
        <begin position="250"/>
        <end position="342"/>
    </location>
</feature>
<feature type="region of interest" description="Disordered" evidence="2">
    <location>
        <begin position="1"/>
        <end position="40"/>
    </location>
</feature>
<feature type="compositionally biased region" description="Acidic residues" evidence="2">
    <location>
        <begin position="11"/>
        <end position="20"/>
    </location>
</feature>
<gene>
    <name evidence="3" type="ORF">AB205_0181860</name>
</gene>
<dbReference type="AlphaFoldDB" id="A0A2G9SI11"/>
<name>A0A2G9SI11_AQUCT</name>
<dbReference type="PANTHER" id="PTHR24110:SF3">
    <property type="entry name" value="CENTROSOMAL PROTEIN OF 78 KDA"/>
    <property type="match status" value="1"/>
</dbReference>
<keyword evidence="1" id="KW-0175">Coiled coil</keyword>
<feature type="compositionally biased region" description="Basic and acidic residues" evidence="2">
    <location>
        <begin position="276"/>
        <end position="288"/>
    </location>
</feature>
<organism evidence="3 4">
    <name type="scientific">Aquarana catesbeiana</name>
    <name type="common">American bullfrog</name>
    <name type="synonym">Rana catesbeiana</name>
    <dbReference type="NCBI Taxonomy" id="8400"/>
    <lineage>
        <taxon>Eukaryota</taxon>
        <taxon>Metazoa</taxon>
        <taxon>Chordata</taxon>
        <taxon>Craniata</taxon>
        <taxon>Vertebrata</taxon>
        <taxon>Euteleostomi</taxon>
        <taxon>Amphibia</taxon>
        <taxon>Batrachia</taxon>
        <taxon>Anura</taxon>
        <taxon>Neobatrachia</taxon>
        <taxon>Ranoidea</taxon>
        <taxon>Ranidae</taxon>
        <taxon>Aquarana</taxon>
    </lineage>
</organism>
<dbReference type="EMBL" id="KV924044">
    <property type="protein sequence ID" value="PIO39051.1"/>
    <property type="molecule type" value="Genomic_DNA"/>
</dbReference>
<keyword evidence="4" id="KW-1185">Reference proteome</keyword>
<protein>
    <submittedName>
        <fullName evidence="3">Uncharacterized protein</fullName>
    </submittedName>
</protein>
<reference evidence="4" key="1">
    <citation type="journal article" date="2017" name="Nat. Commun.">
        <title>The North American bullfrog draft genome provides insight into hormonal regulation of long noncoding RNA.</title>
        <authorList>
            <person name="Hammond S.A."/>
            <person name="Warren R.L."/>
            <person name="Vandervalk B.P."/>
            <person name="Kucuk E."/>
            <person name="Khan H."/>
            <person name="Gibb E.A."/>
            <person name="Pandoh P."/>
            <person name="Kirk H."/>
            <person name="Zhao Y."/>
            <person name="Jones M."/>
            <person name="Mungall A.J."/>
            <person name="Coope R."/>
            <person name="Pleasance S."/>
            <person name="Moore R.A."/>
            <person name="Holt R.A."/>
            <person name="Round J.M."/>
            <person name="Ohora S."/>
            <person name="Walle B.V."/>
            <person name="Veldhoen N."/>
            <person name="Helbing C.C."/>
            <person name="Birol I."/>
        </authorList>
    </citation>
    <scope>NUCLEOTIDE SEQUENCE [LARGE SCALE GENOMIC DNA]</scope>
</reference>
<evidence type="ECO:0000256" key="2">
    <source>
        <dbReference type="SAM" id="MobiDB-lite"/>
    </source>
</evidence>
<dbReference type="GO" id="GO:0005813">
    <property type="term" value="C:centrosome"/>
    <property type="evidence" value="ECO:0007669"/>
    <property type="project" value="TreeGrafter"/>
</dbReference>
<proteinExistence type="predicted"/>